<evidence type="ECO:0000313" key="2">
    <source>
        <dbReference type="EMBL" id="MBB4899379.1"/>
    </source>
</evidence>
<dbReference type="EMBL" id="JACHJI010000005">
    <property type="protein sequence ID" value="MBB4899379.1"/>
    <property type="molecule type" value="Genomic_DNA"/>
</dbReference>
<evidence type="ECO:0008006" key="4">
    <source>
        <dbReference type="Google" id="ProtNLM"/>
    </source>
</evidence>
<evidence type="ECO:0000313" key="3">
    <source>
        <dbReference type="Proteomes" id="UP000579523"/>
    </source>
</evidence>
<reference evidence="2 3" key="1">
    <citation type="submission" date="2020-08" db="EMBL/GenBank/DDBJ databases">
        <title>Genomic Encyclopedia of Type Strains, Phase III (KMG-III): the genomes of soil and plant-associated and newly described type strains.</title>
        <authorList>
            <person name="Whitman W."/>
        </authorList>
    </citation>
    <scope>NUCLEOTIDE SEQUENCE [LARGE SCALE GENOMIC DNA]</scope>
    <source>
        <strain evidence="2 3">CECT 3273</strain>
    </source>
</reference>
<proteinExistence type="predicted"/>
<comment type="caution">
    <text evidence="2">The sequence shown here is derived from an EMBL/GenBank/DDBJ whole genome shotgun (WGS) entry which is preliminary data.</text>
</comment>
<sequence>MAIGIPPPGSRDGCRTFAESGVDRSCRGAPTVTGGGHQGTGLLTPHREPRGQIRLGPEQEAENAVPHRARARGEHVLSRLKNWKILRDHRLKGNGVHQAMLNTARLHSLALTG</sequence>
<evidence type="ECO:0000256" key="1">
    <source>
        <dbReference type="SAM" id="MobiDB-lite"/>
    </source>
</evidence>
<protein>
    <recommendedName>
        <fullName evidence="4">Transposase</fullName>
    </recommendedName>
</protein>
<accession>A0A7W7LZK4</accession>
<dbReference type="Proteomes" id="UP000579523">
    <property type="component" value="Unassembled WGS sequence"/>
</dbReference>
<name>A0A7W7LZK4_9ACTN</name>
<feature type="region of interest" description="Disordered" evidence="1">
    <location>
        <begin position="25"/>
        <end position="48"/>
    </location>
</feature>
<dbReference type="AlphaFoldDB" id="A0A7W7LZK4"/>
<gene>
    <name evidence="2" type="ORF">FHS37_003439</name>
</gene>
<organism evidence="2 3">
    <name type="scientific">Streptomyces griseomycini</name>
    <dbReference type="NCBI Taxonomy" id="66895"/>
    <lineage>
        <taxon>Bacteria</taxon>
        <taxon>Bacillati</taxon>
        <taxon>Actinomycetota</taxon>
        <taxon>Actinomycetes</taxon>
        <taxon>Kitasatosporales</taxon>
        <taxon>Streptomycetaceae</taxon>
        <taxon>Streptomyces</taxon>
    </lineage>
</organism>
<keyword evidence="3" id="KW-1185">Reference proteome</keyword>